<feature type="non-terminal residue" evidence="1">
    <location>
        <position position="81"/>
    </location>
</feature>
<sequence length="81" mass="9101">RTHLRQPLSRQVTAARGQQGCACRSSRVLRRCWEGSMIAADYQPLSSSPSWPSVWSTQPGLQRRPCLHCWPPAPLEQYPAG</sequence>
<comment type="caution">
    <text evidence="1">The sequence shown here is derived from an EMBL/GenBank/DDBJ whole genome shotgun (WGS) entry which is preliminary data.</text>
</comment>
<feature type="non-terminal residue" evidence="1">
    <location>
        <position position="1"/>
    </location>
</feature>
<keyword evidence="2" id="KW-1185">Reference proteome</keyword>
<reference evidence="1 2" key="1">
    <citation type="submission" date="2020-02" db="EMBL/GenBank/DDBJ databases">
        <title>Draft genome sequence of Haematococcus lacustris strain NIES-144.</title>
        <authorList>
            <person name="Morimoto D."/>
            <person name="Nakagawa S."/>
            <person name="Yoshida T."/>
            <person name="Sawayama S."/>
        </authorList>
    </citation>
    <scope>NUCLEOTIDE SEQUENCE [LARGE SCALE GENOMIC DNA]</scope>
    <source>
        <strain evidence="1 2">NIES-144</strain>
    </source>
</reference>
<evidence type="ECO:0000313" key="1">
    <source>
        <dbReference type="EMBL" id="GFH06703.1"/>
    </source>
</evidence>
<dbReference type="AlphaFoldDB" id="A0A699Y9F6"/>
<gene>
    <name evidence="1" type="ORF">HaLaN_01375</name>
</gene>
<dbReference type="Proteomes" id="UP000485058">
    <property type="component" value="Unassembled WGS sequence"/>
</dbReference>
<protein>
    <submittedName>
        <fullName evidence="1">Uncharacterized protein</fullName>
    </submittedName>
</protein>
<evidence type="ECO:0000313" key="2">
    <source>
        <dbReference type="Proteomes" id="UP000485058"/>
    </source>
</evidence>
<organism evidence="1 2">
    <name type="scientific">Haematococcus lacustris</name>
    <name type="common">Green alga</name>
    <name type="synonym">Haematococcus pluvialis</name>
    <dbReference type="NCBI Taxonomy" id="44745"/>
    <lineage>
        <taxon>Eukaryota</taxon>
        <taxon>Viridiplantae</taxon>
        <taxon>Chlorophyta</taxon>
        <taxon>core chlorophytes</taxon>
        <taxon>Chlorophyceae</taxon>
        <taxon>CS clade</taxon>
        <taxon>Chlamydomonadales</taxon>
        <taxon>Haematococcaceae</taxon>
        <taxon>Haematococcus</taxon>
    </lineage>
</organism>
<dbReference type="EMBL" id="BLLF01000052">
    <property type="protein sequence ID" value="GFH06703.1"/>
    <property type="molecule type" value="Genomic_DNA"/>
</dbReference>
<proteinExistence type="predicted"/>
<accession>A0A699Y9F6</accession>
<name>A0A699Y9F6_HAELA</name>